<evidence type="ECO:0000256" key="1">
    <source>
        <dbReference type="SAM" id="SignalP"/>
    </source>
</evidence>
<gene>
    <name evidence="2" type="ORF">ACFOOQ_05355</name>
</gene>
<evidence type="ECO:0000313" key="3">
    <source>
        <dbReference type="Proteomes" id="UP001595711"/>
    </source>
</evidence>
<proteinExistence type="predicted"/>
<organism evidence="2 3">
    <name type="scientific">Ferrovibrio xuzhouensis</name>
    <dbReference type="NCBI Taxonomy" id="1576914"/>
    <lineage>
        <taxon>Bacteria</taxon>
        <taxon>Pseudomonadati</taxon>
        <taxon>Pseudomonadota</taxon>
        <taxon>Alphaproteobacteria</taxon>
        <taxon>Rhodospirillales</taxon>
        <taxon>Rhodospirillaceae</taxon>
        <taxon>Ferrovibrio</taxon>
    </lineage>
</organism>
<dbReference type="Proteomes" id="UP001595711">
    <property type="component" value="Unassembled WGS sequence"/>
</dbReference>
<keyword evidence="1" id="KW-0732">Signal</keyword>
<comment type="caution">
    <text evidence="2">The sequence shown here is derived from an EMBL/GenBank/DDBJ whole genome shotgun (WGS) entry which is preliminary data.</text>
</comment>
<dbReference type="EMBL" id="JBHRYJ010000001">
    <property type="protein sequence ID" value="MFC3674962.1"/>
    <property type="molecule type" value="Genomic_DNA"/>
</dbReference>
<reference evidence="3" key="1">
    <citation type="journal article" date="2019" name="Int. J. Syst. Evol. Microbiol.">
        <title>The Global Catalogue of Microorganisms (GCM) 10K type strain sequencing project: providing services to taxonomists for standard genome sequencing and annotation.</title>
        <authorList>
            <consortium name="The Broad Institute Genomics Platform"/>
            <consortium name="The Broad Institute Genome Sequencing Center for Infectious Disease"/>
            <person name="Wu L."/>
            <person name="Ma J."/>
        </authorList>
    </citation>
    <scope>NUCLEOTIDE SEQUENCE [LARGE SCALE GENOMIC DNA]</scope>
    <source>
        <strain evidence="3">KCTC 42182</strain>
    </source>
</reference>
<evidence type="ECO:0000313" key="2">
    <source>
        <dbReference type="EMBL" id="MFC3674962.1"/>
    </source>
</evidence>
<dbReference type="RefSeq" id="WP_379722627.1">
    <property type="nucleotide sequence ID" value="NZ_JBHRYJ010000001.1"/>
</dbReference>
<name>A0ABV7VDF1_9PROT</name>
<dbReference type="InterPro" id="IPR007939">
    <property type="entry name" value="Cu-R_B_prcur"/>
</dbReference>
<feature type="chain" id="PRO_5046791421" evidence="1">
    <location>
        <begin position="28"/>
        <end position="240"/>
    </location>
</feature>
<sequence>MKQNQKLASILAAALFVGGLYAPAVRAAEDDQLFAMFKAEQLEYRASNRKDTYNWDAEGWIGEDYNKLWLKTEGERIVDGKVEKAEVQALYSRLVSDFFDVQAGVRYDYKPWPNRAFGVLGLQGLAPYFFEVDAASFVSDQGEVSARLKASYDLLFTQRLILQPKFETNLALQSVKERQVGSGINNVEVGARLRYEIFREFAPYIGVNYERQLGQTASYVREDGEKPDNLSFMVGIRLWF</sequence>
<keyword evidence="3" id="KW-1185">Reference proteome</keyword>
<dbReference type="Pfam" id="PF05275">
    <property type="entry name" value="CopB"/>
    <property type="match status" value="1"/>
</dbReference>
<feature type="signal peptide" evidence="1">
    <location>
        <begin position="1"/>
        <end position="27"/>
    </location>
</feature>
<accession>A0ABV7VDF1</accession>
<protein>
    <submittedName>
        <fullName evidence="2">Copper resistance protein B</fullName>
    </submittedName>
</protein>